<dbReference type="EMBL" id="CP075869">
    <property type="protein sequence ID" value="QYT03677.1"/>
    <property type="molecule type" value="Genomic_DNA"/>
</dbReference>
<protein>
    <recommendedName>
        <fullName evidence="3">BTB domain-containing protein</fullName>
    </recommendedName>
</protein>
<gene>
    <name evidence="1" type="ORF">H0G86_010623</name>
</gene>
<dbReference type="Gene3D" id="3.30.710.10">
    <property type="entry name" value="Potassium Channel Kv1.1, Chain A"/>
    <property type="match status" value="1"/>
</dbReference>
<organism evidence="1 2">
    <name type="scientific">Trichoderma simmonsii</name>
    <dbReference type="NCBI Taxonomy" id="1491479"/>
    <lineage>
        <taxon>Eukaryota</taxon>
        <taxon>Fungi</taxon>
        <taxon>Dikarya</taxon>
        <taxon>Ascomycota</taxon>
        <taxon>Pezizomycotina</taxon>
        <taxon>Sordariomycetes</taxon>
        <taxon>Hypocreomycetidae</taxon>
        <taxon>Hypocreales</taxon>
        <taxon>Hypocreaceae</taxon>
        <taxon>Trichoderma</taxon>
    </lineage>
</organism>
<keyword evidence="2" id="KW-1185">Reference proteome</keyword>
<dbReference type="Proteomes" id="UP000826661">
    <property type="component" value="Chromosome VI"/>
</dbReference>
<proteinExistence type="predicted"/>
<dbReference type="SUPFAM" id="SSF54695">
    <property type="entry name" value="POZ domain"/>
    <property type="match status" value="1"/>
</dbReference>
<evidence type="ECO:0008006" key="3">
    <source>
        <dbReference type="Google" id="ProtNLM"/>
    </source>
</evidence>
<accession>A0A8G0LKG3</accession>
<sequence>MIVAFHVDSGIRILASKPFKFVVGPNKKQFIMHEAAITRLSKTLDKLLNGGMKESKEHCVCWEDIDEKTFLRFGEWAYTGDYKPEEPEILLDASQIAISKKDAKNATSSKPENVVNCLATFDFNIATPSFVHCGRGTTSPITATCGTCKTQFVTVRCQYCGAHQFTTCPQCRGVSVGPKKKAMVEKFNNNSAYESPTTPFTPRKNTESCEDYSEVFLSHARLYVLADKYDIKELRDLSAHKIWVTLKEFTLYPERMGDVVGLVKYLFQNTLEKDKLRTLLKDFCACTVEDLCKGEGFQDLICETPEFACELIMEMSTRLA</sequence>
<evidence type="ECO:0000313" key="2">
    <source>
        <dbReference type="Proteomes" id="UP000826661"/>
    </source>
</evidence>
<reference evidence="1 2" key="1">
    <citation type="journal article" date="2021" name="BMC Genomics">
        <title>Telomere-to-telomere genome assembly of asparaginase-producing Trichoderma simmonsii.</title>
        <authorList>
            <person name="Chung D."/>
            <person name="Kwon Y.M."/>
            <person name="Yang Y."/>
        </authorList>
    </citation>
    <scope>NUCLEOTIDE SEQUENCE [LARGE SCALE GENOMIC DNA]</scope>
    <source>
        <strain evidence="1 2">GH-Sj1</strain>
    </source>
</reference>
<name>A0A8G0LKG3_9HYPO</name>
<dbReference type="AlphaFoldDB" id="A0A8G0LKG3"/>
<evidence type="ECO:0000313" key="1">
    <source>
        <dbReference type="EMBL" id="QYT03677.1"/>
    </source>
</evidence>
<dbReference type="InterPro" id="IPR011333">
    <property type="entry name" value="SKP1/BTB/POZ_sf"/>
</dbReference>
<dbReference type="PANTHER" id="PTHR47843">
    <property type="entry name" value="BTB DOMAIN-CONTAINING PROTEIN-RELATED"/>
    <property type="match status" value="1"/>
</dbReference>